<accession>A0ABR4BYM5</accession>
<dbReference type="Pfam" id="PF02803">
    <property type="entry name" value="Thiolase_C"/>
    <property type="match status" value="1"/>
</dbReference>
<name>A0ABR4BYM5_9HELO</name>
<protein>
    <submittedName>
        <fullName evidence="11">Uncharacterized protein</fullName>
    </submittedName>
</protein>
<evidence type="ECO:0000256" key="4">
    <source>
        <dbReference type="ARBA" id="ARBA00022679"/>
    </source>
</evidence>
<keyword evidence="4 8" id="KW-0808">Transferase</keyword>
<dbReference type="InterPro" id="IPR020613">
    <property type="entry name" value="Thiolase_CS"/>
</dbReference>
<evidence type="ECO:0000256" key="2">
    <source>
        <dbReference type="ARBA" id="ARBA00004872"/>
    </source>
</evidence>
<sequence>MASLRSPVRQILQKSPQDVVLLSAVRSPITRAFKGGFRSAYPEDLIGPILREAARRASIEAHDVNDVLVGNVLAELGFAKTGRMALNDAGFPVTTTFHTVNRQCSSSLQAITHIAHTIRAGQINVGIGGGVESMSRNYGSRGVPQDVSPRLRNSPVKEARDCLLPMGTTSENVAERYGIGRKVQDEYGLMSHERASKAQKTGSFEQEIFPITIHSVDESTGEQTELYIAHDDGIRHGLTIEKLSAMKAVFKDNGGSTAGNSSQISDGAAATVLARRSWAEERGLIPLGRFVATRVCGCDPDEMGIAPVATINTLLKDIGISAAEVDLFELNEAFASQTIYCIDKLGLDYDKVNPNGGAIALGHPTGATGARQTATLFAELQKRDQEIGVVSMCASTGIGVATMFIRE</sequence>
<dbReference type="Pfam" id="PF00108">
    <property type="entry name" value="Thiolase_N"/>
    <property type="match status" value="1"/>
</dbReference>
<dbReference type="InterPro" id="IPR020617">
    <property type="entry name" value="Thiolase_C"/>
</dbReference>
<dbReference type="EMBL" id="JAZHXI010000016">
    <property type="protein sequence ID" value="KAL2062748.1"/>
    <property type="molecule type" value="Genomic_DNA"/>
</dbReference>
<comment type="similarity">
    <text evidence="3 8">Belongs to the thiolase-like superfamily. Thiolase family.</text>
</comment>
<dbReference type="InterPro" id="IPR050215">
    <property type="entry name" value="Thiolase-like_sf_Thiolase"/>
</dbReference>
<evidence type="ECO:0000256" key="3">
    <source>
        <dbReference type="ARBA" id="ARBA00010982"/>
    </source>
</evidence>
<evidence type="ECO:0000313" key="12">
    <source>
        <dbReference type="Proteomes" id="UP001595075"/>
    </source>
</evidence>
<evidence type="ECO:0000256" key="6">
    <source>
        <dbReference type="ARBA" id="ARBA00023315"/>
    </source>
</evidence>
<evidence type="ECO:0000256" key="1">
    <source>
        <dbReference type="ARBA" id="ARBA00001958"/>
    </source>
</evidence>
<dbReference type="Proteomes" id="UP001595075">
    <property type="component" value="Unassembled WGS sequence"/>
</dbReference>
<dbReference type="PANTHER" id="PTHR43853:SF9">
    <property type="entry name" value="ACETYL-COA C-ACETYLTRANSFERASE"/>
    <property type="match status" value="1"/>
</dbReference>
<keyword evidence="5" id="KW-0630">Potassium</keyword>
<proteinExistence type="inferred from homology"/>
<dbReference type="SUPFAM" id="SSF53901">
    <property type="entry name" value="Thiolase-like"/>
    <property type="match status" value="2"/>
</dbReference>
<dbReference type="Gene3D" id="3.40.47.10">
    <property type="match status" value="2"/>
</dbReference>
<dbReference type="InterPro" id="IPR020615">
    <property type="entry name" value="Thiolase_acyl_enz_int_AS"/>
</dbReference>
<dbReference type="PROSITE" id="PS00098">
    <property type="entry name" value="THIOLASE_1"/>
    <property type="match status" value="1"/>
</dbReference>
<dbReference type="InterPro" id="IPR020616">
    <property type="entry name" value="Thiolase_N"/>
</dbReference>
<gene>
    <name evidence="11" type="ORF">VTL71DRAFT_5820</name>
</gene>
<evidence type="ECO:0000256" key="7">
    <source>
        <dbReference type="ARBA" id="ARBA00047605"/>
    </source>
</evidence>
<dbReference type="NCBIfam" id="TIGR01930">
    <property type="entry name" value="AcCoA-C-Actrans"/>
    <property type="match status" value="1"/>
</dbReference>
<comment type="cofactor">
    <cofactor evidence="1">
        <name>K(+)</name>
        <dbReference type="ChEBI" id="CHEBI:29103"/>
    </cofactor>
</comment>
<evidence type="ECO:0000256" key="8">
    <source>
        <dbReference type="RuleBase" id="RU003557"/>
    </source>
</evidence>
<feature type="domain" description="Thiolase C-terminal" evidence="10">
    <location>
        <begin position="286"/>
        <end position="404"/>
    </location>
</feature>
<dbReference type="PROSITE" id="PS00737">
    <property type="entry name" value="THIOLASE_2"/>
    <property type="match status" value="1"/>
</dbReference>
<comment type="caution">
    <text evidence="11">The sequence shown here is derived from an EMBL/GenBank/DDBJ whole genome shotgun (WGS) entry which is preliminary data.</text>
</comment>
<dbReference type="InterPro" id="IPR016039">
    <property type="entry name" value="Thiolase-like"/>
</dbReference>
<keyword evidence="6 8" id="KW-0012">Acyltransferase</keyword>
<dbReference type="PIRSF" id="PIRSF000429">
    <property type="entry name" value="Ac-CoA_Ac_transf"/>
    <property type="match status" value="1"/>
</dbReference>
<keyword evidence="12" id="KW-1185">Reference proteome</keyword>
<dbReference type="CDD" id="cd00751">
    <property type="entry name" value="thiolase"/>
    <property type="match status" value="1"/>
</dbReference>
<comment type="catalytic activity">
    <reaction evidence="7">
        <text>an acyl-CoA + acetyl-CoA = a 3-oxoacyl-CoA + CoA</text>
        <dbReference type="Rhea" id="RHEA:21564"/>
        <dbReference type="ChEBI" id="CHEBI:57287"/>
        <dbReference type="ChEBI" id="CHEBI:57288"/>
        <dbReference type="ChEBI" id="CHEBI:58342"/>
        <dbReference type="ChEBI" id="CHEBI:90726"/>
        <dbReference type="EC" id="2.3.1.16"/>
    </reaction>
</comment>
<dbReference type="InterPro" id="IPR002155">
    <property type="entry name" value="Thiolase"/>
</dbReference>
<evidence type="ECO:0000256" key="5">
    <source>
        <dbReference type="ARBA" id="ARBA00022958"/>
    </source>
</evidence>
<evidence type="ECO:0000259" key="9">
    <source>
        <dbReference type="Pfam" id="PF00108"/>
    </source>
</evidence>
<evidence type="ECO:0000259" key="10">
    <source>
        <dbReference type="Pfam" id="PF02803"/>
    </source>
</evidence>
<comment type="pathway">
    <text evidence="2">Lipid metabolism; fatty acid metabolism.</text>
</comment>
<organism evidence="11 12">
    <name type="scientific">Oculimacula yallundae</name>
    <dbReference type="NCBI Taxonomy" id="86028"/>
    <lineage>
        <taxon>Eukaryota</taxon>
        <taxon>Fungi</taxon>
        <taxon>Dikarya</taxon>
        <taxon>Ascomycota</taxon>
        <taxon>Pezizomycotina</taxon>
        <taxon>Leotiomycetes</taxon>
        <taxon>Helotiales</taxon>
        <taxon>Ploettnerulaceae</taxon>
        <taxon>Oculimacula</taxon>
    </lineage>
</organism>
<feature type="domain" description="Thiolase N-terminal" evidence="9">
    <location>
        <begin position="19"/>
        <end position="276"/>
    </location>
</feature>
<dbReference type="PANTHER" id="PTHR43853">
    <property type="entry name" value="3-KETOACYL-COA THIOLASE, PEROXISOMAL"/>
    <property type="match status" value="1"/>
</dbReference>
<evidence type="ECO:0000313" key="11">
    <source>
        <dbReference type="EMBL" id="KAL2062748.1"/>
    </source>
</evidence>
<reference evidence="11 12" key="1">
    <citation type="journal article" date="2024" name="Commun. Biol.">
        <title>Comparative genomic analysis of thermophilic fungi reveals convergent evolutionary adaptations and gene losses.</title>
        <authorList>
            <person name="Steindorff A.S."/>
            <person name="Aguilar-Pontes M.V."/>
            <person name="Robinson A.J."/>
            <person name="Andreopoulos B."/>
            <person name="LaButti K."/>
            <person name="Kuo A."/>
            <person name="Mondo S."/>
            <person name="Riley R."/>
            <person name="Otillar R."/>
            <person name="Haridas S."/>
            <person name="Lipzen A."/>
            <person name="Grimwood J."/>
            <person name="Schmutz J."/>
            <person name="Clum A."/>
            <person name="Reid I.D."/>
            <person name="Moisan M.C."/>
            <person name="Butler G."/>
            <person name="Nguyen T.T.M."/>
            <person name="Dewar K."/>
            <person name="Conant G."/>
            <person name="Drula E."/>
            <person name="Henrissat B."/>
            <person name="Hansel C."/>
            <person name="Singer S."/>
            <person name="Hutchinson M.I."/>
            <person name="de Vries R.P."/>
            <person name="Natvig D.O."/>
            <person name="Powell A.J."/>
            <person name="Tsang A."/>
            <person name="Grigoriev I.V."/>
        </authorList>
    </citation>
    <scope>NUCLEOTIDE SEQUENCE [LARGE SCALE GENOMIC DNA]</scope>
    <source>
        <strain evidence="11 12">CBS 494.80</strain>
    </source>
</reference>